<sequence>MVSEDPPSPCAFSPSSACCLTHLANLEILTRTRPRSSTAPNVSLLGGEAQGGPFTRAYSYGDRPTKGLERSRSKGGGSRLHMAPLGGMALF</sequence>
<feature type="region of interest" description="Disordered" evidence="1">
    <location>
        <begin position="54"/>
        <end position="91"/>
    </location>
</feature>
<gene>
    <name evidence="2" type="ORF">ACAT0790_LOCUS60980</name>
</gene>
<dbReference type="AlphaFoldDB" id="A0A7S1S461"/>
<reference evidence="2" key="1">
    <citation type="submission" date="2021-01" db="EMBL/GenBank/DDBJ databases">
        <authorList>
            <person name="Corre E."/>
            <person name="Pelletier E."/>
            <person name="Niang G."/>
            <person name="Scheremetjew M."/>
            <person name="Finn R."/>
            <person name="Kale V."/>
            <person name="Holt S."/>
            <person name="Cochrane G."/>
            <person name="Meng A."/>
            <person name="Brown T."/>
            <person name="Cohen L."/>
        </authorList>
    </citation>
    <scope>NUCLEOTIDE SEQUENCE</scope>
    <source>
        <strain evidence="2">OF101</strain>
    </source>
</reference>
<dbReference type="EMBL" id="HBGE01102316">
    <property type="protein sequence ID" value="CAD9184208.1"/>
    <property type="molecule type" value="Transcribed_RNA"/>
</dbReference>
<name>A0A7S1S461_ALECA</name>
<evidence type="ECO:0000256" key="1">
    <source>
        <dbReference type="SAM" id="MobiDB-lite"/>
    </source>
</evidence>
<proteinExistence type="predicted"/>
<accession>A0A7S1S461</accession>
<evidence type="ECO:0000313" key="2">
    <source>
        <dbReference type="EMBL" id="CAD9184208.1"/>
    </source>
</evidence>
<protein>
    <submittedName>
        <fullName evidence="2">Uncharacterized protein</fullName>
    </submittedName>
</protein>
<organism evidence="2">
    <name type="scientific">Alexandrium catenella</name>
    <name type="common">Red tide dinoflagellate</name>
    <name type="synonym">Gonyaulax catenella</name>
    <dbReference type="NCBI Taxonomy" id="2925"/>
    <lineage>
        <taxon>Eukaryota</taxon>
        <taxon>Sar</taxon>
        <taxon>Alveolata</taxon>
        <taxon>Dinophyceae</taxon>
        <taxon>Gonyaulacales</taxon>
        <taxon>Pyrocystaceae</taxon>
        <taxon>Alexandrium</taxon>
    </lineage>
</organism>
<feature type="compositionally biased region" description="Basic and acidic residues" evidence="1">
    <location>
        <begin position="63"/>
        <end position="72"/>
    </location>
</feature>